<comment type="cofactor">
    <cofactor evidence="1">
        <name>Zn(2+)</name>
        <dbReference type="ChEBI" id="CHEBI:29105"/>
    </cofactor>
</comment>
<dbReference type="Pfam" id="PF13180">
    <property type="entry name" value="PDZ_2"/>
    <property type="match status" value="1"/>
</dbReference>
<feature type="domain" description="PDZ" evidence="4">
    <location>
        <begin position="28"/>
        <end position="109"/>
    </location>
</feature>
<reference evidence="5 6" key="1">
    <citation type="submission" date="2019-02" db="EMBL/GenBank/DDBJ databases">
        <title>Deep-cultivation of Planctomycetes and their phenomic and genomic characterization uncovers novel biology.</title>
        <authorList>
            <person name="Wiegand S."/>
            <person name="Jogler M."/>
            <person name="Boedeker C."/>
            <person name="Pinto D."/>
            <person name="Vollmers J."/>
            <person name="Rivas-Marin E."/>
            <person name="Kohn T."/>
            <person name="Peeters S.H."/>
            <person name="Heuer A."/>
            <person name="Rast P."/>
            <person name="Oberbeckmann S."/>
            <person name="Bunk B."/>
            <person name="Jeske O."/>
            <person name="Meyerdierks A."/>
            <person name="Storesund J.E."/>
            <person name="Kallscheuer N."/>
            <person name="Luecker S."/>
            <person name="Lage O.M."/>
            <person name="Pohl T."/>
            <person name="Merkel B.J."/>
            <person name="Hornburger P."/>
            <person name="Mueller R.-W."/>
            <person name="Bruemmer F."/>
            <person name="Labrenz M."/>
            <person name="Spormann A.M."/>
            <person name="Op den Camp H."/>
            <person name="Overmann J."/>
            <person name="Amann R."/>
            <person name="Jetten M.S.M."/>
            <person name="Mascher T."/>
            <person name="Medema M.H."/>
            <person name="Devos D.P."/>
            <person name="Kaster A.-K."/>
            <person name="Ovreas L."/>
            <person name="Rohde M."/>
            <person name="Galperin M.Y."/>
            <person name="Jogler C."/>
        </authorList>
    </citation>
    <scope>NUCLEOTIDE SEQUENCE [LARGE SCALE GENOMIC DNA]</scope>
    <source>
        <strain evidence="5 6">Pla163</strain>
    </source>
</reference>
<feature type="region of interest" description="Disordered" evidence="3">
    <location>
        <begin position="435"/>
        <end position="454"/>
    </location>
</feature>
<feature type="coiled-coil region" evidence="2">
    <location>
        <begin position="304"/>
        <end position="335"/>
    </location>
</feature>
<dbReference type="AlphaFoldDB" id="A0A518D2G1"/>
<proteinExistence type="predicted"/>
<dbReference type="Pfam" id="PF17820">
    <property type="entry name" value="PDZ_6"/>
    <property type="match status" value="1"/>
</dbReference>
<evidence type="ECO:0000256" key="2">
    <source>
        <dbReference type="SAM" id="Coils"/>
    </source>
</evidence>
<organism evidence="5 6">
    <name type="scientific">Rohdeia mirabilis</name>
    <dbReference type="NCBI Taxonomy" id="2528008"/>
    <lineage>
        <taxon>Bacteria</taxon>
        <taxon>Pseudomonadati</taxon>
        <taxon>Planctomycetota</taxon>
        <taxon>Planctomycetia</taxon>
        <taxon>Planctomycetia incertae sedis</taxon>
        <taxon>Rohdeia</taxon>
    </lineage>
</organism>
<dbReference type="RefSeq" id="WP_145189366.1">
    <property type="nucleotide sequence ID" value="NZ_CP036290.1"/>
</dbReference>
<dbReference type="PANTHER" id="PTHR42837">
    <property type="entry name" value="REGULATOR OF SIGMA-E PROTEASE RSEP"/>
    <property type="match status" value="1"/>
</dbReference>
<sequence>MLSIFAIALLATPQDALRPIDPSSSIVPLNLPVASKAQDGAFLGVGLLPGNGGVSSVVPGSAADDAGLEVGDVILSIGDRQVASGSEVSEAIRAHSVGDSVAIVFRRGDERIERDVVLGSRADAPRLVELDLEDVTDDESDLLTELGYLFDPDLLDQLIDVGYADAPRRAEPKADEPGFMGVSIGAAENGVAIVDVNAGGPAERAGLRRGDVVVSVDGTSVDSVDGLVELLGGTRSGQRVELVINGEGGTRVVDLELGSRATSTPRVVEWSDERFSDPAVDPDGMERERRERDQLDMGAVDDVRREFAQRVSEMRRRHAEEEAELREEYAETLEAMGVRPERLERLRLPQMGGLQRIEGSGDGPRSIRIGMPGLLQGGPFDDGSDNANEFQRQLRQRIAEGLPRGLQLDPNMGGGLRVLIDEDFDLDRFPGLGATPRGAAPQGLGGGSRMQQGEQQQIEIRVLPDGRRIEKIRRGVMGPDGNWNWTEEEIERPAGQDQQQDEFFFAPRGRSGAGSAQGHGASTDIAREIEALRRQLEQLERRNERLVERLGN</sequence>
<dbReference type="PANTHER" id="PTHR42837:SF2">
    <property type="entry name" value="MEMBRANE METALLOPROTEASE ARASP2, CHLOROPLASTIC-RELATED"/>
    <property type="match status" value="1"/>
</dbReference>
<name>A0A518D2G1_9BACT</name>
<dbReference type="Proteomes" id="UP000319342">
    <property type="component" value="Chromosome"/>
</dbReference>
<dbReference type="EMBL" id="CP036290">
    <property type="protein sequence ID" value="QDU85639.1"/>
    <property type="molecule type" value="Genomic_DNA"/>
</dbReference>
<feature type="domain" description="PDZ" evidence="4">
    <location>
        <begin position="169"/>
        <end position="224"/>
    </location>
</feature>
<dbReference type="GO" id="GO:0016020">
    <property type="term" value="C:membrane"/>
    <property type="evidence" value="ECO:0007669"/>
    <property type="project" value="InterPro"/>
</dbReference>
<keyword evidence="5" id="KW-0378">Hydrolase</keyword>
<evidence type="ECO:0000256" key="1">
    <source>
        <dbReference type="ARBA" id="ARBA00001947"/>
    </source>
</evidence>
<gene>
    <name evidence="5" type="ORF">Pla163_27710</name>
</gene>
<protein>
    <submittedName>
        <fullName evidence="5">Serine endoprotease</fullName>
    </submittedName>
</protein>
<keyword evidence="6" id="KW-1185">Reference proteome</keyword>
<dbReference type="Gene3D" id="2.30.42.10">
    <property type="match status" value="2"/>
</dbReference>
<dbReference type="CDD" id="cd06779">
    <property type="entry name" value="cpPDZ_Deg_HtrA-like"/>
    <property type="match status" value="1"/>
</dbReference>
<evidence type="ECO:0000256" key="3">
    <source>
        <dbReference type="SAM" id="MobiDB-lite"/>
    </source>
</evidence>
<evidence type="ECO:0000313" key="6">
    <source>
        <dbReference type="Proteomes" id="UP000319342"/>
    </source>
</evidence>
<dbReference type="GO" id="GO:0004222">
    <property type="term" value="F:metalloendopeptidase activity"/>
    <property type="evidence" value="ECO:0007669"/>
    <property type="project" value="InterPro"/>
</dbReference>
<accession>A0A518D2G1</accession>
<dbReference type="SMART" id="SM00228">
    <property type="entry name" value="PDZ"/>
    <property type="match status" value="2"/>
</dbReference>
<evidence type="ECO:0000259" key="4">
    <source>
        <dbReference type="PROSITE" id="PS50106"/>
    </source>
</evidence>
<feature type="coiled-coil region" evidence="2">
    <location>
        <begin position="522"/>
        <end position="549"/>
    </location>
</feature>
<dbReference type="GO" id="GO:0006508">
    <property type="term" value="P:proteolysis"/>
    <property type="evidence" value="ECO:0007669"/>
    <property type="project" value="UniProtKB-KW"/>
</dbReference>
<dbReference type="InterPro" id="IPR004387">
    <property type="entry name" value="Pept_M50_Zn"/>
</dbReference>
<keyword evidence="5" id="KW-0645">Protease</keyword>
<dbReference type="SUPFAM" id="SSF50156">
    <property type="entry name" value="PDZ domain-like"/>
    <property type="match status" value="2"/>
</dbReference>
<dbReference type="InterPro" id="IPR036034">
    <property type="entry name" value="PDZ_sf"/>
</dbReference>
<keyword evidence="2" id="KW-0175">Coiled coil</keyword>
<dbReference type="OrthoDB" id="251597at2"/>
<dbReference type="PROSITE" id="PS50106">
    <property type="entry name" value="PDZ"/>
    <property type="match status" value="2"/>
</dbReference>
<evidence type="ECO:0000313" key="5">
    <source>
        <dbReference type="EMBL" id="QDU85639.1"/>
    </source>
</evidence>
<dbReference type="InterPro" id="IPR001478">
    <property type="entry name" value="PDZ"/>
</dbReference>
<dbReference type="InterPro" id="IPR041489">
    <property type="entry name" value="PDZ_6"/>
</dbReference>